<dbReference type="EMBL" id="LN907828">
    <property type="protein sequence ID" value="CUU25925.1"/>
    <property type="molecule type" value="Genomic_DNA"/>
</dbReference>
<dbReference type="KEGG" id="ege:EM595_p0225"/>
<evidence type="ECO:0000313" key="2">
    <source>
        <dbReference type="Proteomes" id="UP000059419"/>
    </source>
</evidence>
<gene>
    <name evidence="1" type="ORF">EM595_p0225</name>
</gene>
<dbReference type="Proteomes" id="UP000059419">
    <property type="component" value="Plasmid pEM01"/>
</dbReference>
<protein>
    <submittedName>
        <fullName evidence="1">Uncharacterized protein</fullName>
    </submittedName>
</protein>
<proteinExistence type="predicted"/>
<organism evidence="1 2">
    <name type="scientific">Duffyella gerundensis</name>
    <dbReference type="NCBI Taxonomy" id="1619313"/>
    <lineage>
        <taxon>Bacteria</taxon>
        <taxon>Pseudomonadati</taxon>
        <taxon>Pseudomonadota</taxon>
        <taxon>Gammaproteobacteria</taxon>
        <taxon>Enterobacterales</taxon>
        <taxon>Erwiniaceae</taxon>
        <taxon>Duffyella</taxon>
    </lineage>
</organism>
<name>A0A0U5L9V8_9GAMM</name>
<evidence type="ECO:0000313" key="1">
    <source>
        <dbReference type="EMBL" id="CUU25925.1"/>
    </source>
</evidence>
<keyword evidence="2" id="KW-1185">Reference proteome</keyword>
<accession>A0A0U5L9V8</accession>
<dbReference type="PATRIC" id="fig|1619313.3.peg.3829"/>
<reference evidence="2" key="1">
    <citation type="submission" date="2015-11" db="EMBL/GenBank/DDBJ databases">
        <authorList>
            <person name="Blom J."/>
        </authorList>
    </citation>
    <scope>NUCLEOTIDE SEQUENCE [LARGE SCALE GENOMIC DNA]</scope>
    <source>
        <plasmid evidence="2">pEM01</plasmid>
    </source>
</reference>
<geneLocation type="plasmid" evidence="2">
    <name>pEM01</name>
</geneLocation>
<dbReference type="AlphaFoldDB" id="A0A0U5L9V8"/>
<sequence>MQYAQDKKLPPEQVQADLALMVKGDLPESANII</sequence>